<accession>A0A564YJF0</accession>
<dbReference type="InterPro" id="IPR040111">
    <property type="entry name" value="ODAD4"/>
</dbReference>
<evidence type="ECO:0000313" key="5">
    <source>
        <dbReference type="EMBL" id="VUZ47069.1"/>
    </source>
</evidence>
<dbReference type="PANTHER" id="PTHR23040">
    <property type="match status" value="1"/>
</dbReference>
<name>A0A564YJF0_HYMDI</name>
<keyword evidence="6" id="KW-1185">Reference proteome</keyword>
<proteinExistence type="predicted"/>
<dbReference type="Pfam" id="PF13181">
    <property type="entry name" value="TPR_8"/>
    <property type="match status" value="1"/>
</dbReference>
<keyword evidence="4" id="KW-0802">TPR repeat</keyword>
<dbReference type="PROSITE" id="PS50005">
    <property type="entry name" value="TPR"/>
    <property type="match status" value="1"/>
</dbReference>
<feature type="repeat" description="TPR" evidence="4">
    <location>
        <begin position="22"/>
        <end position="55"/>
    </location>
</feature>
<dbReference type="AlphaFoldDB" id="A0A564YJF0"/>
<dbReference type="SUPFAM" id="SSF48452">
    <property type="entry name" value="TPR-like"/>
    <property type="match status" value="1"/>
</dbReference>
<dbReference type="InterPro" id="IPR019734">
    <property type="entry name" value="TPR_rpt"/>
</dbReference>
<organism evidence="5 6">
    <name type="scientific">Hymenolepis diminuta</name>
    <name type="common">Rat tapeworm</name>
    <dbReference type="NCBI Taxonomy" id="6216"/>
    <lineage>
        <taxon>Eukaryota</taxon>
        <taxon>Metazoa</taxon>
        <taxon>Spiralia</taxon>
        <taxon>Lophotrochozoa</taxon>
        <taxon>Platyhelminthes</taxon>
        <taxon>Cestoda</taxon>
        <taxon>Eucestoda</taxon>
        <taxon>Cyclophyllidea</taxon>
        <taxon>Hymenolepididae</taxon>
        <taxon>Hymenolepis</taxon>
    </lineage>
</organism>
<gene>
    <name evidence="5" type="ORF">WMSIL1_LOCUS6634</name>
</gene>
<protein>
    <recommendedName>
        <fullName evidence="2">Outer dynein arm-docking complex subunit 4</fullName>
    </recommendedName>
    <alternativeName>
        <fullName evidence="3">Tetratricopeptide repeat protein 25</fullName>
    </alternativeName>
</protein>
<dbReference type="SMART" id="SM00028">
    <property type="entry name" value="TPR"/>
    <property type="match status" value="3"/>
</dbReference>
<comment type="subcellular location">
    <subcellularLocation>
        <location evidence="1">Cytoplasm</location>
        <location evidence="1">Cytoskeleton</location>
        <location evidence="1">Cilium axoneme</location>
    </subcellularLocation>
</comment>
<evidence type="ECO:0000256" key="3">
    <source>
        <dbReference type="ARBA" id="ARBA00034143"/>
    </source>
</evidence>
<dbReference type="Proteomes" id="UP000321570">
    <property type="component" value="Unassembled WGS sequence"/>
</dbReference>
<dbReference type="EMBL" id="CABIJS010000222">
    <property type="protein sequence ID" value="VUZ47069.1"/>
    <property type="molecule type" value="Genomic_DNA"/>
</dbReference>
<evidence type="ECO:0000313" key="6">
    <source>
        <dbReference type="Proteomes" id="UP000321570"/>
    </source>
</evidence>
<dbReference type="GO" id="GO:0005930">
    <property type="term" value="C:axoneme"/>
    <property type="evidence" value="ECO:0007669"/>
    <property type="project" value="UniProtKB-SubCell"/>
</dbReference>
<dbReference type="InterPro" id="IPR011990">
    <property type="entry name" value="TPR-like_helical_dom_sf"/>
</dbReference>
<sequence length="273" mass="31632">MQASKISQDETESDAESVFNSFQAYLNIGRHLLFRKDYKRALTYLDKAQEIEPTHVDCLLMRSTCNLYLTNNDRAINLAKSAYELAKKNPHVILLLAEAYYRSGEFEVALKYFTNGKRIRSSMEGFTSGIHKCEEAIQNNCGKGTEPKLLPDLDLTNYYSQAFSVKDSPSNSSILEKKWEQDKWPDMMPPEILRKIFGKRYWELPYIHEIYDSEGKREVHLKNIGLSQFDDLFPRLNRCKANRQTVRECADHLKTKAELSYKIDPTLKHASSL</sequence>
<dbReference type="Gene3D" id="1.25.40.10">
    <property type="entry name" value="Tetratricopeptide repeat domain"/>
    <property type="match status" value="1"/>
</dbReference>
<evidence type="ECO:0000256" key="2">
    <source>
        <dbReference type="ARBA" id="ARBA00034139"/>
    </source>
</evidence>
<evidence type="ECO:0000256" key="4">
    <source>
        <dbReference type="PROSITE-ProRule" id="PRU00339"/>
    </source>
</evidence>
<reference evidence="5 6" key="1">
    <citation type="submission" date="2019-07" db="EMBL/GenBank/DDBJ databases">
        <authorList>
            <person name="Jastrzebski P J."/>
            <person name="Paukszto L."/>
            <person name="Jastrzebski P J."/>
        </authorList>
    </citation>
    <scope>NUCLEOTIDE SEQUENCE [LARGE SCALE GENOMIC DNA]</scope>
    <source>
        <strain evidence="5 6">WMS-il1</strain>
    </source>
</reference>
<dbReference type="Pfam" id="PF14559">
    <property type="entry name" value="TPR_19"/>
    <property type="match status" value="1"/>
</dbReference>
<dbReference type="PANTHER" id="PTHR23040:SF2">
    <property type="entry name" value="OUTER DYNEIN ARM-DOCKING COMPLEX SUBUNIT 4"/>
    <property type="match status" value="1"/>
</dbReference>
<evidence type="ECO:0000256" key="1">
    <source>
        <dbReference type="ARBA" id="ARBA00004430"/>
    </source>
</evidence>